<feature type="transmembrane region" description="Helical" evidence="1">
    <location>
        <begin position="110"/>
        <end position="131"/>
    </location>
</feature>
<name>A6VTF8_MARMS</name>
<dbReference type="AlphaFoldDB" id="A6VTF8"/>
<evidence type="ECO:0000313" key="2">
    <source>
        <dbReference type="EMBL" id="ABR69737.1"/>
    </source>
</evidence>
<feature type="transmembrane region" description="Helical" evidence="1">
    <location>
        <begin position="7"/>
        <end position="28"/>
    </location>
</feature>
<feature type="transmembrane region" description="Helical" evidence="1">
    <location>
        <begin position="193"/>
        <end position="214"/>
    </location>
</feature>
<gene>
    <name evidence="2" type="ordered locus">Mmwyl1_0803</name>
</gene>
<evidence type="ECO:0008006" key="3">
    <source>
        <dbReference type="Google" id="ProtNLM"/>
    </source>
</evidence>
<feature type="transmembrane region" description="Helical" evidence="1">
    <location>
        <begin position="251"/>
        <end position="283"/>
    </location>
</feature>
<organism evidence="2">
    <name type="scientific">Marinomonas sp. (strain MWYL1)</name>
    <dbReference type="NCBI Taxonomy" id="400668"/>
    <lineage>
        <taxon>Bacteria</taxon>
        <taxon>Pseudomonadati</taxon>
        <taxon>Pseudomonadota</taxon>
        <taxon>Gammaproteobacteria</taxon>
        <taxon>Oceanospirillales</taxon>
        <taxon>Oceanospirillaceae</taxon>
        <taxon>Marinomonas</taxon>
    </lineage>
</organism>
<dbReference type="KEGG" id="mmw:Mmwyl1_0803"/>
<protein>
    <recommendedName>
        <fullName evidence="3">EpsG family protein</fullName>
    </recommendedName>
</protein>
<feature type="transmembrane region" description="Helical" evidence="1">
    <location>
        <begin position="226"/>
        <end position="244"/>
    </location>
</feature>
<feature type="transmembrane region" description="Helical" evidence="1">
    <location>
        <begin position="151"/>
        <end position="172"/>
    </location>
</feature>
<keyword evidence="1" id="KW-0472">Membrane</keyword>
<accession>A6VTF8</accession>
<sequence length="320" mass="37210">MFSYKRILILFLVVLTFISAYISSYFLLSYYTGGDQYYYRQFYDALVDSDIRELFFLLSSRLGASEPVSGILLWLGANMGLSKDVYISFLNAFLLTGILMLCVRYKVNFVFIFLLFTNYYIVVLFTSAERLKIAFLFMVYALYFSEVKRKVFMILSLFSHFQMIVVIASIVFDKFLGISVRILFRNLVSKKDMFFLFLVFGLLGVVGNFSGSVFNKVLGYSQFSNGVYELFQVMALCFVAFLVLRDRGIYFIYMIPISIACMVVGSSRLNILAFFILLFFSIVQKRTHHPVLILLMVYFSFKSIFFIEKVFLYGNGFYNN</sequence>
<keyword evidence="1" id="KW-0812">Transmembrane</keyword>
<evidence type="ECO:0000256" key="1">
    <source>
        <dbReference type="SAM" id="Phobius"/>
    </source>
</evidence>
<proteinExistence type="predicted"/>
<dbReference type="OrthoDB" id="6198094at2"/>
<feature type="transmembrane region" description="Helical" evidence="1">
    <location>
        <begin position="289"/>
        <end position="307"/>
    </location>
</feature>
<reference evidence="2" key="1">
    <citation type="submission" date="2007-06" db="EMBL/GenBank/DDBJ databases">
        <title>Complete sequence of Marinomonas sp. MWYL1.</title>
        <authorList>
            <consortium name="US DOE Joint Genome Institute"/>
            <person name="Copeland A."/>
            <person name="Lucas S."/>
            <person name="Lapidus A."/>
            <person name="Barry K."/>
            <person name="Glavina del Rio T."/>
            <person name="Dalin E."/>
            <person name="Tice H."/>
            <person name="Pitluck S."/>
            <person name="Kiss H."/>
            <person name="Brettin T."/>
            <person name="Bruce D."/>
            <person name="Detter J.C."/>
            <person name="Han C."/>
            <person name="Schmutz J."/>
            <person name="Larimer F."/>
            <person name="Land M."/>
            <person name="Hauser L."/>
            <person name="Kyrpides N."/>
            <person name="Kim E."/>
            <person name="Johnston A.W.B."/>
            <person name="Todd J.D."/>
            <person name="Rogers R."/>
            <person name="Wexler M."/>
            <person name="Bond P.L."/>
            <person name="Li Y."/>
            <person name="Richardson P."/>
        </authorList>
    </citation>
    <scope>NUCLEOTIDE SEQUENCE [LARGE SCALE GENOMIC DNA]</scope>
    <source>
        <strain evidence="2">MWYL1</strain>
    </source>
</reference>
<dbReference type="HOGENOM" id="CLU_836140_0_0_6"/>
<feature type="transmembrane region" description="Helical" evidence="1">
    <location>
        <begin position="85"/>
        <end position="103"/>
    </location>
</feature>
<dbReference type="EMBL" id="CP000749">
    <property type="protein sequence ID" value="ABR69737.1"/>
    <property type="molecule type" value="Genomic_DNA"/>
</dbReference>
<keyword evidence="1" id="KW-1133">Transmembrane helix</keyword>
<dbReference type="eggNOG" id="ENOG50330ZA">
    <property type="taxonomic scope" value="Bacteria"/>
</dbReference>
<dbReference type="STRING" id="400668.Mmwyl1_0803"/>